<keyword evidence="3 7" id="KW-0479">Metal-binding</keyword>
<dbReference type="Gene3D" id="3.40.390.10">
    <property type="entry name" value="Collagenase (Catalytic Domain)"/>
    <property type="match status" value="1"/>
</dbReference>
<evidence type="ECO:0000256" key="8">
    <source>
        <dbReference type="SAM" id="SignalP"/>
    </source>
</evidence>
<dbReference type="PANTHER" id="PTHR43660:SF1">
    <property type="entry name" value="DIPEPTIDYL CARBOXYPEPTIDASE"/>
    <property type="match status" value="1"/>
</dbReference>
<feature type="chain" id="PRO_5004847240" evidence="8">
    <location>
        <begin position="20"/>
        <end position="700"/>
    </location>
</feature>
<proteinExistence type="inferred from homology"/>
<dbReference type="EMBL" id="BAIQ01000006">
    <property type="protein sequence ID" value="GAE14739.1"/>
    <property type="molecule type" value="Genomic_DNA"/>
</dbReference>
<keyword evidence="5 7" id="KW-0862">Zinc</keyword>
<dbReference type="InterPro" id="IPR045090">
    <property type="entry name" value="Pept_M3A_M3B"/>
</dbReference>
<dbReference type="Proteomes" id="UP000018861">
    <property type="component" value="Unassembled WGS sequence"/>
</dbReference>
<evidence type="ECO:0000256" key="1">
    <source>
        <dbReference type="ARBA" id="ARBA00006040"/>
    </source>
</evidence>
<keyword evidence="10" id="KW-0121">Carboxypeptidase</keyword>
<dbReference type="Gene3D" id="1.20.1050.40">
    <property type="entry name" value="Endopeptidase. Chain P, domain 1"/>
    <property type="match status" value="1"/>
</dbReference>
<dbReference type="PANTHER" id="PTHR43660">
    <property type="entry name" value="DIPEPTIDYL CARBOXYPEPTIDASE"/>
    <property type="match status" value="1"/>
</dbReference>
<comment type="cofactor">
    <cofactor evidence="7">
        <name>Zn(2+)</name>
        <dbReference type="ChEBI" id="CHEBI:29105"/>
    </cofactor>
    <text evidence="7">Binds 1 zinc ion.</text>
</comment>
<keyword evidence="4 7" id="KW-0378">Hydrolase</keyword>
<evidence type="ECO:0000256" key="7">
    <source>
        <dbReference type="RuleBase" id="RU003435"/>
    </source>
</evidence>
<evidence type="ECO:0000256" key="5">
    <source>
        <dbReference type="ARBA" id="ARBA00022833"/>
    </source>
</evidence>
<accession>W4P6H5</accession>
<dbReference type="InterPro" id="IPR024079">
    <property type="entry name" value="MetalloPept_cat_dom_sf"/>
</dbReference>
<evidence type="ECO:0000256" key="6">
    <source>
        <dbReference type="ARBA" id="ARBA00023049"/>
    </source>
</evidence>
<keyword evidence="8" id="KW-0732">Signal</keyword>
<dbReference type="GO" id="GO:0004222">
    <property type="term" value="F:metalloendopeptidase activity"/>
    <property type="evidence" value="ECO:0007669"/>
    <property type="project" value="InterPro"/>
</dbReference>
<evidence type="ECO:0000313" key="11">
    <source>
        <dbReference type="Proteomes" id="UP000018861"/>
    </source>
</evidence>
<dbReference type="GO" id="GO:0046872">
    <property type="term" value="F:metal ion binding"/>
    <property type="evidence" value="ECO:0007669"/>
    <property type="project" value="UniProtKB-UniRule"/>
</dbReference>
<evidence type="ECO:0000256" key="3">
    <source>
        <dbReference type="ARBA" id="ARBA00022723"/>
    </source>
</evidence>
<evidence type="ECO:0000256" key="4">
    <source>
        <dbReference type="ARBA" id="ARBA00022801"/>
    </source>
</evidence>
<comment type="caution">
    <text evidence="10">The sequence shown here is derived from an EMBL/GenBank/DDBJ whole genome shotgun (WGS) entry which is preliminary data.</text>
</comment>
<dbReference type="Gene3D" id="1.10.1370.10">
    <property type="entry name" value="Neurolysin, domain 3"/>
    <property type="match status" value="1"/>
</dbReference>
<protein>
    <submittedName>
        <fullName evidence="10">Dipeptidyl carboxypeptidase Dcp</fullName>
    </submittedName>
</protein>
<dbReference type="Pfam" id="PF01432">
    <property type="entry name" value="Peptidase_M3"/>
    <property type="match status" value="1"/>
</dbReference>
<dbReference type="InterPro" id="IPR024077">
    <property type="entry name" value="Neurolysin/TOP_dom2"/>
</dbReference>
<dbReference type="CDD" id="cd06456">
    <property type="entry name" value="M3A_DCP"/>
    <property type="match status" value="1"/>
</dbReference>
<evidence type="ECO:0000313" key="10">
    <source>
        <dbReference type="EMBL" id="GAE14739.1"/>
    </source>
</evidence>
<name>W4P6H5_9BACE</name>
<evidence type="ECO:0000259" key="9">
    <source>
        <dbReference type="Pfam" id="PF01432"/>
    </source>
</evidence>
<dbReference type="InterPro" id="IPR034005">
    <property type="entry name" value="M3A_DCP"/>
</dbReference>
<dbReference type="InterPro" id="IPR001567">
    <property type="entry name" value="Pept_M3A_M3B_dom"/>
</dbReference>
<feature type="signal peptide" evidence="8">
    <location>
        <begin position="1"/>
        <end position="19"/>
    </location>
</feature>
<keyword evidence="6 7" id="KW-0482">Metalloprotease</keyword>
<dbReference type="AlphaFoldDB" id="W4P6H5"/>
<sequence>MMKIKLTILTLCFMNMMQAQNPFFEKYSTPHGTTPFNKIKTEHFEPAIKEGIRRQADEINAIANDLSTPTFENTVLAYEKSGQLLGHVTTVFGNLRGAETNEELQKLAREMAPLLNEHYNNIMLNEKLFERIKSVYEQRERTNLTAEQHHLVKETYTGFVRYGANLPNENREKYRQLTEKLNLLTLQFGENNLKETNDYQLVLTDKAQLSGLPESTIEAAAETAKEKKKDGWVFTLQAPSYIPFMMYADNRDLRRQLYIAYNTKCTHDNEYNNLEIVKEIVNTRMEIAQLLGYDNFAAYKLEDRMAKNSEAVYKLLEQLLEAYTPAAQKEYAEVQTLARETEGSDFVVMPWDWSYYSHKLKDRKFKIDDEMLRPYLELGNVKKGVFGLATRLYGITFKENPEIPVYHPDVDAYEVFDKNGDFLAVLYTDFHPRVGKRSGAWMTNYKEQWIDEATGENSRPHISIVMNFTKPTQDKPALLTFDEMETFLHEFGHALHGIFANTTYESLSGTNVYRDFVELPSQIMENFATEKTFLHTFAKHYLTGELIPDELVQRIIDSSNFNAAYACLRQVSFGLLDMAWYTRNTPFEEDVKAYEHEAWKKAQVLPRVNEACMSSQFSHIFSGGYSAGYYSYKWAEVLDADAFSLFKQEGIFNTAIAESFRNNILSKGGTEHPMTLYKRFRGQEPTIDALLIRNGIKFNQ</sequence>
<dbReference type="GO" id="GO:0004180">
    <property type="term" value="F:carboxypeptidase activity"/>
    <property type="evidence" value="ECO:0007669"/>
    <property type="project" value="UniProtKB-KW"/>
</dbReference>
<dbReference type="SUPFAM" id="SSF55486">
    <property type="entry name" value="Metalloproteases ('zincins'), catalytic domain"/>
    <property type="match status" value="1"/>
</dbReference>
<feature type="domain" description="Peptidase M3A/M3B catalytic" evidence="9">
    <location>
        <begin position="244"/>
        <end position="694"/>
    </location>
</feature>
<keyword evidence="2 7" id="KW-0645">Protease</keyword>
<gene>
    <name evidence="10" type="ORF">JCM6292_911</name>
</gene>
<evidence type="ECO:0000256" key="2">
    <source>
        <dbReference type="ARBA" id="ARBA00022670"/>
    </source>
</evidence>
<reference evidence="10 11" key="1">
    <citation type="journal article" date="2014" name="Genome Announc.">
        <title>Draft Genome Sequences of Three Strains of Bacteroides pyogenes Isolated from a Cat and Swine.</title>
        <authorList>
            <person name="Sakamoto M."/>
            <person name="Oshima K."/>
            <person name="Suda W."/>
            <person name="Kitamura K."/>
            <person name="Iida T."/>
            <person name="Hattori M."/>
            <person name="Ohkuma M."/>
        </authorList>
    </citation>
    <scope>NUCLEOTIDE SEQUENCE [LARGE SCALE GENOMIC DNA]</scope>
    <source>
        <strain evidence="10 11">JCM 6292</strain>
    </source>
</reference>
<dbReference type="GO" id="GO:0005829">
    <property type="term" value="C:cytosol"/>
    <property type="evidence" value="ECO:0007669"/>
    <property type="project" value="TreeGrafter"/>
</dbReference>
<organism evidence="10 11">
    <name type="scientific">Bacteroides pyogenes JCM 6292</name>
    <dbReference type="NCBI Taxonomy" id="1235809"/>
    <lineage>
        <taxon>Bacteria</taxon>
        <taxon>Pseudomonadati</taxon>
        <taxon>Bacteroidota</taxon>
        <taxon>Bacteroidia</taxon>
        <taxon>Bacteroidales</taxon>
        <taxon>Bacteroidaceae</taxon>
        <taxon>Bacteroides</taxon>
    </lineage>
</organism>
<dbReference type="FunFam" id="3.40.390.10:FF:000009">
    <property type="entry name" value="Oligopeptidase A"/>
    <property type="match status" value="1"/>
</dbReference>
<dbReference type="InterPro" id="IPR024080">
    <property type="entry name" value="Neurolysin/TOP_N"/>
</dbReference>
<dbReference type="GO" id="GO:0006508">
    <property type="term" value="P:proteolysis"/>
    <property type="evidence" value="ECO:0007669"/>
    <property type="project" value="UniProtKB-KW"/>
</dbReference>
<comment type="similarity">
    <text evidence="1 7">Belongs to the peptidase M3 family.</text>
</comment>